<dbReference type="WBParaSite" id="PTRK_0000255800.1">
    <property type="protein sequence ID" value="PTRK_0000255800.1"/>
    <property type="gene ID" value="PTRK_0000255800"/>
</dbReference>
<keyword evidence="1" id="KW-0472">Membrane</keyword>
<reference evidence="3" key="1">
    <citation type="submission" date="2017-02" db="UniProtKB">
        <authorList>
            <consortium name="WormBaseParasite"/>
        </authorList>
    </citation>
    <scope>IDENTIFICATION</scope>
</reference>
<feature type="transmembrane region" description="Helical" evidence="1">
    <location>
        <begin position="254"/>
        <end position="277"/>
    </location>
</feature>
<accession>A0A0N4Z615</accession>
<proteinExistence type="predicted"/>
<feature type="transmembrane region" description="Helical" evidence="1">
    <location>
        <begin position="211"/>
        <end position="233"/>
    </location>
</feature>
<evidence type="ECO:0000313" key="3">
    <source>
        <dbReference type="WBParaSite" id="PTRK_0000255800.1"/>
    </source>
</evidence>
<sequence length="342" mass="39915">MELDVKKLNEDNYSIVLYYIRWSLLFSDYIFSFLGTSLNILLLYLLIRIKNVEFLKYRRILLHTTITDIIFSPTIAYSVLAMEPGTNYIFAWPSGAINYLPRKFAIYLLMFHINLFFLIISNNAIIFMYRYLRIVKGYSMNGIQYGASTILIVLWNLIGFKVWVDAFNNMSQNDYQSATKELPKEFFYDSSGKEIRVFIAKPLGFNGMLCVLHVLLTLIVVLVIVSYTYLSVLRTLKVKRSSMSKKSKTLHRQLNISMLLHTGISIVSIFLPIFFLLFCTISRKKLYGFGHLFFFIFEYIPTVNALISIYFVTYCKNEFLKLIGRERSNSQVVETEECNISK</sequence>
<protein>
    <submittedName>
        <fullName evidence="3">G_PROTEIN_RECEP_F1_2 domain-containing protein</fullName>
    </submittedName>
</protein>
<feature type="transmembrane region" description="Helical" evidence="1">
    <location>
        <begin position="289"/>
        <end position="312"/>
    </location>
</feature>
<dbReference type="PANTHER" id="PTHR22943">
    <property type="entry name" value="7-TRANSMEMBRANE DOMAIN RECEPTOR C.ELEGANS"/>
    <property type="match status" value="1"/>
</dbReference>
<dbReference type="AlphaFoldDB" id="A0A0N4Z615"/>
<dbReference type="STRING" id="131310.A0A0N4Z615"/>
<keyword evidence="1" id="KW-1133">Transmembrane helix</keyword>
<dbReference type="SUPFAM" id="SSF81321">
    <property type="entry name" value="Family A G protein-coupled receptor-like"/>
    <property type="match status" value="1"/>
</dbReference>
<evidence type="ECO:0000256" key="1">
    <source>
        <dbReference type="SAM" id="Phobius"/>
    </source>
</evidence>
<feature type="transmembrane region" description="Helical" evidence="1">
    <location>
        <begin position="143"/>
        <end position="164"/>
    </location>
</feature>
<keyword evidence="2" id="KW-1185">Reference proteome</keyword>
<dbReference type="PANTHER" id="PTHR22943:SF248">
    <property type="entry name" value="SEVEN TM RECEPTOR"/>
    <property type="match status" value="1"/>
</dbReference>
<feature type="transmembrane region" description="Helical" evidence="1">
    <location>
        <begin position="29"/>
        <end position="47"/>
    </location>
</feature>
<dbReference type="Proteomes" id="UP000038045">
    <property type="component" value="Unplaced"/>
</dbReference>
<keyword evidence="1" id="KW-0812">Transmembrane</keyword>
<dbReference type="Pfam" id="PF10326">
    <property type="entry name" value="7TM_GPCR_Str"/>
    <property type="match status" value="1"/>
</dbReference>
<evidence type="ECO:0000313" key="2">
    <source>
        <dbReference type="Proteomes" id="UP000038045"/>
    </source>
</evidence>
<name>A0A0N4Z615_PARTI</name>
<feature type="transmembrane region" description="Helical" evidence="1">
    <location>
        <begin position="59"/>
        <end position="80"/>
    </location>
</feature>
<organism evidence="2 3">
    <name type="scientific">Parastrongyloides trichosuri</name>
    <name type="common">Possum-specific nematode worm</name>
    <dbReference type="NCBI Taxonomy" id="131310"/>
    <lineage>
        <taxon>Eukaryota</taxon>
        <taxon>Metazoa</taxon>
        <taxon>Ecdysozoa</taxon>
        <taxon>Nematoda</taxon>
        <taxon>Chromadorea</taxon>
        <taxon>Rhabditida</taxon>
        <taxon>Tylenchina</taxon>
        <taxon>Panagrolaimomorpha</taxon>
        <taxon>Strongyloidoidea</taxon>
        <taxon>Strongyloididae</taxon>
        <taxon>Parastrongyloides</taxon>
    </lineage>
</organism>
<feature type="transmembrane region" description="Helical" evidence="1">
    <location>
        <begin position="104"/>
        <end position="131"/>
    </location>
</feature>
<dbReference type="InterPro" id="IPR019428">
    <property type="entry name" value="7TM_GPCR_serpentine_rcpt_Str"/>
</dbReference>